<dbReference type="GO" id="GO:0005634">
    <property type="term" value="C:nucleus"/>
    <property type="evidence" value="ECO:0007669"/>
    <property type="project" value="TreeGrafter"/>
</dbReference>
<dbReference type="EMBL" id="BGZK01000261">
    <property type="protein sequence ID" value="GBP32551.1"/>
    <property type="molecule type" value="Genomic_DNA"/>
</dbReference>
<feature type="region of interest" description="Disordered" evidence="1">
    <location>
        <begin position="270"/>
        <end position="318"/>
    </location>
</feature>
<evidence type="ECO:0000313" key="5">
    <source>
        <dbReference type="Proteomes" id="UP000299102"/>
    </source>
</evidence>
<dbReference type="Proteomes" id="UP000299102">
    <property type="component" value="Unassembled WGS sequence"/>
</dbReference>
<dbReference type="GO" id="GO:0003677">
    <property type="term" value="F:DNA binding"/>
    <property type="evidence" value="ECO:0007669"/>
    <property type="project" value="TreeGrafter"/>
</dbReference>
<evidence type="ECO:0000313" key="4">
    <source>
        <dbReference type="EMBL" id="GBP32551.1"/>
    </source>
</evidence>
<feature type="transmembrane region" description="Helical" evidence="2">
    <location>
        <begin position="24"/>
        <end position="44"/>
    </location>
</feature>
<organism evidence="4 5">
    <name type="scientific">Eumeta variegata</name>
    <name type="common">Bagworm moth</name>
    <name type="synonym">Eumeta japonica</name>
    <dbReference type="NCBI Taxonomy" id="151549"/>
    <lineage>
        <taxon>Eukaryota</taxon>
        <taxon>Metazoa</taxon>
        <taxon>Ecdysozoa</taxon>
        <taxon>Arthropoda</taxon>
        <taxon>Hexapoda</taxon>
        <taxon>Insecta</taxon>
        <taxon>Pterygota</taxon>
        <taxon>Neoptera</taxon>
        <taxon>Endopterygota</taxon>
        <taxon>Lepidoptera</taxon>
        <taxon>Glossata</taxon>
        <taxon>Ditrysia</taxon>
        <taxon>Tineoidea</taxon>
        <taxon>Psychidae</taxon>
        <taxon>Oiketicinae</taxon>
        <taxon>Eumeta</taxon>
    </lineage>
</organism>
<dbReference type="OrthoDB" id="8191755at2759"/>
<gene>
    <name evidence="4" type="ORF">EVAR_23963_1</name>
</gene>
<evidence type="ECO:0000256" key="1">
    <source>
        <dbReference type="SAM" id="MobiDB-lite"/>
    </source>
</evidence>
<keyword evidence="5" id="KW-1185">Reference proteome</keyword>
<reference evidence="4 5" key="1">
    <citation type="journal article" date="2019" name="Commun. Biol.">
        <title>The bagworm genome reveals a unique fibroin gene that provides high tensile strength.</title>
        <authorList>
            <person name="Kono N."/>
            <person name="Nakamura H."/>
            <person name="Ohtoshi R."/>
            <person name="Tomita M."/>
            <person name="Numata K."/>
            <person name="Arakawa K."/>
        </authorList>
    </citation>
    <scope>NUCLEOTIDE SEQUENCE [LARGE SCALE GENOMIC DNA]</scope>
</reference>
<protein>
    <recommendedName>
        <fullName evidence="3">DDE-1 domain-containing protein</fullName>
    </recommendedName>
</protein>
<evidence type="ECO:0000259" key="3">
    <source>
        <dbReference type="Pfam" id="PF03184"/>
    </source>
</evidence>
<comment type="caution">
    <text evidence="4">The sequence shown here is derived from an EMBL/GenBank/DDBJ whole genome shotgun (WGS) entry which is preliminary data.</text>
</comment>
<keyword evidence="2" id="KW-0472">Membrane</keyword>
<feature type="domain" description="DDE-1" evidence="3">
    <location>
        <begin position="25"/>
        <end position="162"/>
    </location>
</feature>
<dbReference type="InterPro" id="IPR050863">
    <property type="entry name" value="CenT-Element_Derived"/>
</dbReference>
<sequence length="318" mass="34743">MVKVIGLRGKRQVGSITAAERGSLVTVVSAMSASGIFIPPLLIFPRKNMTQTLMKGAPPGSIGRCHPSGWIQANLFTDWFNNFIEKTHPTEASPVLLILDGHYSHTRNLDVLMAARANNVTIISLPPYSTHKMQPLDRSFMGPLKTYYSEEIRQWLLISNRMLTAYEIAELIGRAYLRCQIGTIAVNGFRVTGIYPLNRNVFTEADYIASSDGSDVTTLEPQATDNDLHLPSTSTHVAVELLQPEPQPGPSGQANQTTLQAIGNNPVVLSEDILPVPTPKTKKSTRGRKSSAATLLTGSPYKHQLEESIKSIAQRGKG</sequence>
<keyword evidence="2" id="KW-0812">Transmembrane</keyword>
<dbReference type="STRING" id="151549.A0A4C1V1A8"/>
<proteinExistence type="predicted"/>
<accession>A0A4C1V1A8</accession>
<dbReference type="InterPro" id="IPR004875">
    <property type="entry name" value="DDE_SF_endonuclease_dom"/>
</dbReference>
<feature type="compositionally biased region" description="Basic residues" evidence="1">
    <location>
        <begin position="280"/>
        <end position="289"/>
    </location>
</feature>
<name>A0A4C1V1A8_EUMVA</name>
<dbReference type="PANTHER" id="PTHR19303:SF74">
    <property type="entry name" value="POGO TRANSPOSABLE ELEMENT WITH KRAB DOMAIN"/>
    <property type="match status" value="1"/>
</dbReference>
<keyword evidence="2" id="KW-1133">Transmembrane helix</keyword>
<dbReference type="AlphaFoldDB" id="A0A4C1V1A8"/>
<dbReference type="PANTHER" id="PTHR19303">
    <property type="entry name" value="TRANSPOSON"/>
    <property type="match status" value="1"/>
</dbReference>
<dbReference type="Pfam" id="PF03184">
    <property type="entry name" value="DDE_1"/>
    <property type="match status" value="1"/>
</dbReference>
<evidence type="ECO:0000256" key="2">
    <source>
        <dbReference type="SAM" id="Phobius"/>
    </source>
</evidence>